<dbReference type="EMBL" id="JBHTJA010000223">
    <property type="protein sequence ID" value="MFD0906105.1"/>
    <property type="molecule type" value="Genomic_DNA"/>
</dbReference>
<dbReference type="InterPro" id="IPR008279">
    <property type="entry name" value="PEP-util_enz_mobile_dom"/>
</dbReference>
<feature type="domain" description="PEP-utilising enzyme mobile" evidence="2">
    <location>
        <begin position="22"/>
        <end position="92"/>
    </location>
</feature>
<sequence length="106" mass="10828">RARPAGGERGEGLVHAGPGEPPPGAVLVVRTLAPSLAPRLPALAWLVAETGSPLSHLAILAREMGVPTVVGLRGAVDRFPDGTRLLVDGDTGRVETPDRAGEESVA</sequence>
<dbReference type="InterPro" id="IPR051549">
    <property type="entry name" value="PEP_Utilizing_Enz"/>
</dbReference>
<evidence type="ECO:0000259" key="2">
    <source>
        <dbReference type="Pfam" id="PF00391"/>
    </source>
</evidence>
<feature type="non-terminal residue" evidence="3">
    <location>
        <position position="1"/>
    </location>
</feature>
<dbReference type="InterPro" id="IPR036637">
    <property type="entry name" value="Phosphohistidine_dom_sf"/>
</dbReference>
<evidence type="ECO:0000256" key="1">
    <source>
        <dbReference type="SAM" id="MobiDB-lite"/>
    </source>
</evidence>
<evidence type="ECO:0000313" key="4">
    <source>
        <dbReference type="Proteomes" id="UP001596972"/>
    </source>
</evidence>
<organism evidence="3 4">
    <name type="scientific">Actinomadura sediminis</name>
    <dbReference type="NCBI Taxonomy" id="1038904"/>
    <lineage>
        <taxon>Bacteria</taxon>
        <taxon>Bacillati</taxon>
        <taxon>Actinomycetota</taxon>
        <taxon>Actinomycetes</taxon>
        <taxon>Streptosporangiales</taxon>
        <taxon>Thermomonosporaceae</taxon>
        <taxon>Actinomadura</taxon>
    </lineage>
</organism>
<reference evidence="4" key="1">
    <citation type="journal article" date="2019" name="Int. J. Syst. Evol. Microbiol.">
        <title>The Global Catalogue of Microorganisms (GCM) 10K type strain sequencing project: providing services to taxonomists for standard genome sequencing and annotation.</title>
        <authorList>
            <consortium name="The Broad Institute Genomics Platform"/>
            <consortium name="The Broad Institute Genome Sequencing Center for Infectious Disease"/>
            <person name="Wu L."/>
            <person name="Ma J."/>
        </authorList>
    </citation>
    <scope>NUCLEOTIDE SEQUENCE [LARGE SCALE GENOMIC DNA]</scope>
    <source>
        <strain evidence="4">JCM 31202</strain>
    </source>
</reference>
<dbReference type="Pfam" id="PF00391">
    <property type="entry name" value="PEP-utilizers"/>
    <property type="match status" value="1"/>
</dbReference>
<dbReference type="PANTHER" id="PTHR43615">
    <property type="entry name" value="PHOSPHOENOLPYRUVATE SYNTHASE-RELATED"/>
    <property type="match status" value="1"/>
</dbReference>
<feature type="region of interest" description="Disordered" evidence="1">
    <location>
        <begin position="84"/>
        <end position="106"/>
    </location>
</feature>
<evidence type="ECO:0000313" key="3">
    <source>
        <dbReference type="EMBL" id="MFD0906105.1"/>
    </source>
</evidence>
<feature type="compositionally biased region" description="Basic and acidic residues" evidence="1">
    <location>
        <begin position="1"/>
        <end position="12"/>
    </location>
</feature>
<proteinExistence type="predicted"/>
<dbReference type="PANTHER" id="PTHR43615:SF1">
    <property type="entry name" value="PPDK_N DOMAIN-CONTAINING PROTEIN"/>
    <property type="match status" value="1"/>
</dbReference>
<comment type="caution">
    <text evidence="3">The sequence shown here is derived from an EMBL/GenBank/DDBJ whole genome shotgun (WGS) entry which is preliminary data.</text>
</comment>
<protein>
    <submittedName>
        <fullName evidence="3">PEP-utilizing enzyme</fullName>
    </submittedName>
</protein>
<dbReference type="Proteomes" id="UP001596972">
    <property type="component" value="Unassembled WGS sequence"/>
</dbReference>
<dbReference type="Gene3D" id="3.50.30.10">
    <property type="entry name" value="Phosphohistidine domain"/>
    <property type="match status" value="1"/>
</dbReference>
<dbReference type="SUPFAM" id="SSF52009">
    <property type="entry name" value="Phosphohistidine domain"/>
    <property type="match status" value="1"/>
</dbReference>
<keyword evidence="4" id="KW-1185">Reference proteome</keyword>
<feature type="region of interest" description="Disordered" evidence="1">
    <location>
        <begin position="1"/>
        <end position="22"/>
    </location>
</feature>
<gene>
    <name evidence="3" type="ORF">ACFQ11_37425</name>
</gene>
<dbReference type="RefSeq" id="WP_378307658.1">
    <property type="nucleotide sequence ID" value="NZ_JBHTJA010000223.1"/>
</dbReference>
<feature type="compositionally biased region" description="Basic and acidic residues" evidence="1">
    <location>
        <begin position="90"/>
        <end position="106"/>
    </location>
</feature>
<accession>A0ABW3F2F1</accession>
<name>A0ABW3F2F1_9ACTN</name>